<reference evidence="2" key="2">
    <citation type="submission" date="2015-01" db="EMBL/GenBank/DDBJ databases">
        <title>Evolutionary Origins and Diversification of the Mycorrhizal Mutualists.</title>
        <authorList>
            <consortium name="DOE Joint Genome Institute"/>
            <consortium name="Mycorrhizal Genomics Consortium"/>
            <person name="Kohler A."/>
            <person name="Kuo A."/>
            <person name="Nagy L.G."/>
            <person name="Floudas D."/>
            <person name="Copeland A."/>
            <person name="Barry K.W."/>
            <person name="Cichocki N."/>
            <person name="Veneault-Fourrey C."/>
            <person name="LaButti K."/>
            <person name="Lindquist E.A."/>
            <person name="Lipzen A."/>
            <person name="Lundell T."/>
            <person name="Morin E."/>
            <person name="Murat C."/>
            <person name="Riley R."/>
            <person name="Ohm R."/>
            <person name="Sun H."/>
            <person name="Tunlid A."/>
            <person name="Henrissat B."/>
            <person name="Grigoriev I.V."/>
            <person name="Hibbett D.S."/>
            <person name="Martin F."/>
        </authorList>
    </citation>
    <scope>NUCLEOTIDE SEQUENCE [LARGE SCALE GENOMIC DNA]</scope>
    <source>
        <strain evidence="2">441</strain>
    </source>
</reference>
<protein>
    <submittedName>
        <fullName evidence="1">Unplaced genomic scaffold scaffold_31, whole genome shotgun sequence</fullName>
    </submittedName>
</protein>
<gene>
    <name evidence="1" type="ORF">PISMIDRAFT_402507</name>
</gene>
<dbReference type="EMBL" id="KN833715">
    <property type="protein sequence ID" value="KIK24541.1"/>
    <property type="molecule type" value="Genomic_DNA"/>
</dbReference>
<name>A0A0C9Z5Z1_9AGAM</name>
<sequence>MHMLKNFGLGPRNLSFLTEQFKGKKPFTRQEPSTHAMWFEVALDSLMTSARDLSFLANTCQAAATVVSLPLPISASRRPSIDWGDIRLHAPNSAALGSTFHIRISIPFINPCCSVVCPAIHCTYPTASRNQVEPRRRGITTRADYKKQGAYNTAHRI</sequence>
<evidence type="ECO:0000313" key="2">
    <source>
        <dbReference type="Proteomes" id="UP000054018"/>
    </source>
</evidence>
<keyword evidence="2" id="KW-1185">Reference proteome</keyword>
<organism evidence="1 2">
    <name type="scientific">Pisolithus microcarpus 441</name>
    <dbReference type="NCBI Taxonomy" id="765257"/>
    <lineage>
        <taxon>Eukaryota</taxon>
        <taxon>Fungi</taxon>
        <taxon>Dikarya</taxon>
        <taxon>Basidiomycota</taxon>
        <taxon>Agaricomycotina</taxon>
        <taxon>Agaricomycetes</taxon>
        <taxon>Agaricomycetidae</taxon>
        <taxon>Boletales</taxon>
        <taxon>Sclerodermatineae</taxon>
        <taxon>Pisolithaceae</taxon>
        <taxon>Pisolithus</taxon>
    </lineage>
</organism>
<proteinExistence type="predicted"/>
<dbReference type="HOGENOM" id="CLU_1678626_0_0_1"/>
<reference evidence="1 2" key="1">
    <citation type="submission" date="2014-04" db="EMBL/GenBank/DDBJ databases">
        <authorList>
            <consortium name="DOE Joint Genome Institute"/>
            <person name="Kuo A."/>
            <person name="Kohler A."/>
            <person name="Costa M.D."/>
            <person name="Nagy L.G."/>
            <person name="Floudas D."/>
            <person name="Copeland A."/>
            <person name="Barry K.W."/>
            <person name="Cichocki N."/>
            <person name="Veneault-Fourrey C."/>
            <person name="LaButti K."/>
            <person name="Lindquist E.A."/>
            <person name="Lipzen A."/>
            <person name="Lundell T."/>
            <person name="Morin E."/>
            <person name="Murat C."/>
            <person name="Sun H."/>
            <person name="Tunlid A."/>
            <person name="Henrissat B."/>
            <person name="Grigoriev I.V."/>
            <person name="Hibbett D.S."/>
            <person name="Martin F."/>
            <person name="Nordberg H.P."/>
            <person name="Cantor M.N."/>
            <person name="Hua S.X."/>
        </authorList>
    </citation>
    <scope>NUCLEOTIDE SEQUENCE [LARGE SCALE GENOMIC DNA]</scope>
    <source>
        <strain evidence="1 2">441</strain>
    </source>
</reference>
<dbReference type="AlphaFoldDB" id="A0A0C9Z5Z1"/>
<evidence type="ECO:0000313" key="1">
    <source>
        <dbReference type="EMBL" id="KIK24541.1"/>
    </source>
</evidence>
<dbReference type="Proteomes" id="UP000054018">
    <property type="component" value="Unassembled WGS sequence"/>
</dbReference>
<accession>A0A0C9Z5Z1</accession>